<protein>
    <recommendedName>
        <fullName evidence="5">Extracellular solute-binding protein</fullName>
    </recommendedName>
</protein>
<dbReference type="Proteomes" id="UP000657006">
    <property type="component" value="Unassembled WGS sequence"/>
</dbReference>
<feature type="signal peptide" evidence="2">
    <location>
        <begin position="1"/>
        <end position="25"/>
    </location>
</feature>
<name>A0A926DUA0_9FIRM</name>
<feature type="compositionally biased region" description="Low complexity" evidence="1">
    <location>
        <begin position="23"/>
        <end position="48"/>
    </location>
</feature>
<organism evidence="3 4">
    <name type="scientific">Bianquea renquensis</name>
    <dbReference type="NCBI Taxonomy" id="2763661"/>
    <lineage>
        <taxon>Bacteria</taxon>
        <taxon>Bacillati</taxon>
        <taxon>Bacillota</taxon>
        <taxon>Clostridia</taxon>
        <taxon>Eubacteriales</taxon>
        <taxon>Bianqueaceae</taxon>
        <taxon>Bianquea</taxon>
    </lineage>
</organism>
<dbReference type="Gene3D" id="3.40.190.10">
    <property type="entry name" value="Periplasmic binding protein-like II"/>
    <property type="match status" value="2"/>
</dbReference>
<evidence type="ECO:0000256" key="1">
    <source>
        <dbReference type="SAM" id="MobiDB-lite"/>
    </source>
</evidence>
<feature type="chain" id="PRO_5037333370" description="Extracellular solute-binding protein" evidence="2">
    <location>
        <begin position="26"/>
        <end position="590"/>
    </location>
</feature>
<gene>
    <name evidence="3" type="ORF">H8730_10260</name>
</gene>
<comment type="caution">
    <text evidence="3">The sequence shown here is derived from an EMBL/GenBank/DDBJ whole genome shotgun (WGS) entry which is preliminary data.</text>
</comment>
<dbReference type="AlphaFoldDB" id="A0A926DUA0"/>
<evidence type="ECO:0000313" key="3">
    <source>
        <dbReference type="EMBL" id="MBC8543927.1"/>
    </source>
</evidence>
<dbReference type="PANTHER" id="PTHR43649:SF12">
    <property type="entry name" value="DIACETYLCHITOBIOSE BINDING PROTEIN DASA"/>
    <property type="match status" value="1"/>
</dbReference>
<dbReference type="EMBL" id="JACRSQ010000014">
    <property type="protein sequence ID" value="MBC8543927.1"/>
    <property type="molecule type" value="Genomic_DNA"/>
</dbReference>
<dbReference type="InterPro" id="IPR006059">
    <property type="entry name" value="SBP"/>
</dbReference>
<feature type="region of interest" description="Disordered" evidence="1">
    <location>
        <begin position="22"/>
        <end position="61"/>
    </location>
</feature>
<proteinExistence type="predicted"/>
<sequence>MVNKKLICTLLLATMLVTGCSGGSADSSQESSGTSSAPLSSSGEDSSSQQAGPSGWPTVYKEDPEHLEWMDDTSPITLTMFKGEVITDGWNWGDDRVTEYITERTGVKLDVQFAQSSDNNELTLMLASGEKLPDIIATVYPSSIQYNEMIQGDYIHKIDELIDEYCPSMWDLLYPEEIEFSKMEDGHIYYVSRQTQSVSYSNSPYFYMNGHIATRTDILNDLGYKIDEITSTDKWIEVMDAFMARKDEWPEVNYPIYIYQPSLTSGAFDGMFGGETTSSPYRYDMETDTLSYWFESERGLEQLKFWNRMYKEGYLPKNVFTDDFASIVPQGSFLFLLKNNAWEVPANKAAIAENVEGATVSFIAPITNAPDQEWSMAISMVSPMIMPNTVITKDCEHPDRAIRLMEFLKTEEGNLAVTAGIYGEHWELGTDDQGVNYPNPIGEAAQAHFDIAKLNTLGIYNSTKTWIAVDTLYDDIAGYPQRFDEENEEITAGRDLWKPYVKTNLASALPDLVTIESGTTEADIEGNCSDIYENMIIDIILAESEAELQSLYDKMIADINSVGKENLFTILLPKIHDVKASLEASGIVFE</sequence>
<accession>A0A926DUA0</accession>
<evidence type="ECO:0000313" key="4">
    <source>
        <dbReference type="Proteomes" id="UP000657006"/>
    </source>
</evidence>
<evidence type="ECO:0000256" key="2">
    <source>
        <dbReference type="SAM" id="SignalP"/>
    </source>
</evidence>
<dbReference type="RefSeq" id="WP_177715138.1">
    <property type="nucleotide sequence ID" value="NZ_JACRSQ010000014.1"/>
</dbReference>
<evidence type="ECO:0008006" key="5">
    <source>
        <dbReference type="Google" id="ProtNLM"/>
    </source>
</evidence>
<keyword evidence="4" id="KW-1185">Reference proteome</keyword>
<dbReference type="PROSITE" id="PS51257">
    <property type="entry name" value="PROKAR_LIPOPROTEIN"/>
    <property type="match status" value="1"/>
</dbReference>
<dbReference type="SUPFAM" id="SSF53850">
    <property type="entry name" value="Periplasmic binding protein-like II"/>
    <property type="match status" value="1"/>
</dbReference>
<reference evidence="3" key="1">
    <citation type="submission" date="2020-08" db="EMBL/GenBank/DDBJ databases">
        <title>Genome public.</title>
        <authorList>
            <person name="Liu C."/>
            <person name="Sun Q."/>
        </authorList>
    </citation>
    <scope>NUCLEOTIDE SEQUENCE</scope>
    <source>
        <strain evidence="3">NSJ-32</strain>
    </source>
</reference>
<dbReference type="PANTHER" id="PTHR43649">
    <property type="entry name" value="ARABINOSE-BINDING PROTEIN-RELATED"/>
    <property type="match status" value="1"/>
</dbReference>
<keyword evidence="2" id="KW-0732">Signal</keyword>
<dbReference type="Pfam" id="PF01547">
    <property type="entry name" value="SBP_bac_1"/>
    <property type="match status" value="1"/>
</dbReference>
<dbReference type="InterPro" id="IPR050490">
    <property type="entry name" value="Bact_solute-bd_prot1"/>
</dbReference>